<evidence type="ECO:0000256" key="1">
    <source>
        <dbReference type="ARBA" id="ARBA00022723"/>
    </source>
</evidence>
<dbReference type="Pfam" id="PF01753">
    <property type="entry name" value="zf-MYND"/>
    <property type="match status" value="1"/>
</dbReference>
<dbReference type="SMART" id="SM00671">
    <property type="entry name" value="SEL1"/>
    <property type="match status" value="3"/>
</dbReference>
<dbReference type="OrthoDB" id="265717at2759"/>
<dbReference type="Pfam" id="PF23310">
    <property type="entry name" value="TPR_27"/>
    <property type="match status" value="1"/>
</dbReference>
<name>A0A833RJU1_9POAL</name>
<dbReference type="InterPro" id="IPR036047">
    <property type="entry name" value="F-box-like_dom_sf"/>
</dbReference>
<dbReference type="InterPro" id="IPR006597">
    <property type="entry name" value="Sel1-like"/>
</dbReference>
<accession>A0A833RJU1</accession>
<dbReference type="PANTHER" id="PTHR46758:SF2">
    <property type="entry name" value="OJ1485_B09.11 PROTEIN"/>
    <property type="match status" value="1"/>
</dbReference>
<reference evidence="6" key="1">
    <citation type="submission" date="2020-01" db="EMBL/GenBank/DDBJ databases">
        <title>Genome sequence of Kobresia littledalei, the first chromosome-level genome in the family Cyperaceae.</title>
        <authorList>
            <person name="Qu G."/>
        </authorList>
    </citation>
    <scope>NUCLEOTIDE SEQUENCE</scope>
    <source>
        <strain evidence="6">C.B.Clarke</strain>
        <tissue evidence="6">Leaf</tissue>
    </source>
</reference>
<keyword evidence="3" id="KW-0862">Zinc</keyword>
<gene>
    <name evidence="6" type="ORF">FCM35_KLT17763</name>
</gene>
<dbReference type="PROSITE" id="PS50865">
    <property type="entry name" value="ZF_MYND_2"/>
    <property type="match status" value="1"/>
</dbReference>
<dbReference type="InterPro" id="IPR044508">
    <property type="entry name" value="At5g50450/At1g67340-like"/>
</dbReference>
<dbReference type="AlphaFoldDB" id="A0A833RJU1"/>
<dbReference type="InterPro" id="IPR002893">
    <property type="entry name" value="Znf_MYND"/>
</dbReference>
<evidence type="ECO:0000256" key="2">
    <source>
        <dbReference type="ARBA" id="ARBA00022771"/>
    </source>
</evidence>
<evidence type="ECO:0000259" key="5">
    <source>
        <dbReference type="PROSITE" id="PS50865"/>
    </source>
</evidence>
<comment type="caution">
    <text evidence="6">The sequence shown here is derived from an EMBL/GenBank/DDBJ whole genome shotgun (WGS) entry which is preliminary data.</text>
</comment>
<evidence type="ECO:0000256" key="4">
    <source>
        <dbReference type="PROSITE-ProRule" id="PRU00134"/>
    </source>
</evidence>
<evidence type="ECO:0000313" key="6">
    <source>
        <dbReference type="EMBL" id="KAF3337176.1"/>
    </source>
</evidence>
<dbReference type="FunFam" id="6.10.140.2220:FF:000033">
    <property type="entry name" value="Predicted protein"/>
    <property type="match status" value="1"/>
</dbReference>
<proteinExistence type="predicted"/>
<dbReference type="SUPFAM" id="SSF81383">
    <property type="entry name" value="F-box domain"/>
    <property type="match status" value="1"/>
</dbReference>
<keyword evidence="7" id="KW-1185">Reference proteome</keyword>
<dbReference type="InterPro" id="IPR011990">
    <property type="entry name" value="TPR-like_helical_dom_sf"/>
</dbReference>
<evidence type="ECO:0000313" key="7">
    <source>
        <dbReference type="Proteomes" id="UP000623129"/>
    </source>
</evidence>
<dbReference type="SUPFAM" id="SSF81901">
    <property type="entry name" value="HCP-like"/>
    <property type="match status" value="1"/>
</dbReference>
<dbReference type="InterPro" id="IPR057136">
    <property type="entry name" value="At2g35280_TPR_dom"/>
</dbReference>
<dbReference type="Gene3D" id="6.10.140.2220">
    <property type="match status" value="1"/>
</dbReference>
<dbReference type="Gene3D" id="1.25.40.10">
    <property type="entry name" value="Tetratricopeptide repeat domain"/>
    <property type="match status" value="1"/>
</dbReference>
<dbReference type="PANTHER" id="PTHR46758">
    <property type="entry name" value="MYND DOMAIN-CONTAINING"/>
    <property type="match status" value="1"/>
</dbReference>
<organism evidence="6 7">
    <name type="scientific">Carex littledalei</name>
    <dbReference type="NCBI Taxonomy" id="544730"/>
    <lineage>
        <taxon>Eukaryota</taxon>
        <taxon>Viridiplantae</taxon>
        <taxon>Streptophyta</taxon>
        <taxon>Embryophyta</taxon>
        <taxon>Tracheophyta</taxon>
        <taxon>Spermatophyta</taxon>
        <taxon>Magnoliopsida</taxon>
        <taxon>Liliopsida</taxon>
        <taxon>Poales</taxon>
        <taxon>Cyperaceae</taxon>
        <taxon>Cyperoideae</taxon>
        <taxon>Cariceae</taxon>
        <taxon>Carex</taxon>
        <taxon>Carex subgen. Euthyceras</taxon>
    </lineage>
</organism>
<protein>
    <submittedName>
        <fullName evidence="6">F-box protein</fullName>
    </submittedName>
</protein>
<dbReference type="Proteomes" id="UP000623129">
    <property type="component" value="Unassembled WGS sequence"/>
</dbReference>
<feature type="domain" description="MYND-type" evidence="5">
    <location>
        <begin position="369"/>
        <end position="411"/>
    </location>
</feature>
<sequence length="429" mass="48313">MPMHTRRHSLYPENSMAIDTMIDSMAINTMIESTSDTLTPPRNLKRIRTPENERMIPTWDFVTSPLFRNSKKQNDICEGENKPEQWMNGKMKSYEKICAVNLARKRRKKSTNYNEMEPNMLDILPDDLIIDIMGKLSVSANSASDIWNARLACKKFNELLQLPWVLARTSTRSLPMRAKLWSESAHRYMKRCADIGNLEACYILGMIYFYCLEKRSDGASYMAKAAMGSHPSALYSLAIIQFNGSGGTKADKNLRAGVTLCARAAHLGHVDAVRELGHCLQDGYGIRRHVEEGRRLLTKASRLELASVLSHLRQESGCKVVCKNGSKFLELSCIPVFDPHPANQFLVEWLASRAGKGEAREDGTRACTHLMCGRVETRRHEFRRCSVCGKANYCSRACQAMDWKRVHRVDCVPPDAGAPPVGELVQLVG</sequence>
<dbReference type="EMBL" id="SWLB01000006">
    <property type="protein sequence ID" value="KAF3337176.1"/>
    <property type="molecule type" value="Genomic_DNA"/>
</dbReference>
<keyword evidence="2 4" id="KW-0863">Zinc-finger</keyword>
<evidence type="ECO:0000256" key="3">
    <source>
        <dbReference type="ARBA" id="ARBA00022833"/>
    </source>
</evidence>
<dbReference type="GO" id="GO:0008270">
    <property type="term" value="F:zinc ion binding"/>
    <property type="evidence" value="ECO:0007669"/>
    <property type="project" value="UniProtKB-KW"/>
</dbReference>
<keyword evidence="1" id="KW-0479">Metal-binding</keyword>
<dbReference type="SUPFAM" id="SSF144232">
    <property type="entry name" value="HIT/MYND zinc finger-like"/>
    <property type="match status" value="1"/>
</dbReference>